<protein>
    <submittedName>
        <fullName evidence="1">Uncharacterized protein</fullName>
    </submittedName>
</protein>
<evidence type="ECO:0000313" key="2">
    <source>
        <dbReference type="Proteomes" id="UP000007838"/>
    </source>
</evidence>
<dbReference type="HOGENOM" id="CLU_3389235_0_0_6"/>
<gene>
    <name evidence="1" type="ORF">EcWSU1_01801</name>
</gene>
<sequence>MKRCFVFEAGSLTLPERGGLLAAQVLRRQLNQ</sequence>
<name>G8LKK7_9ENTR</name>
<dbReference type="KEGG" id="eec:EcWSU1_01801"/>
<evidence type="ECO:0000313" key="1">
    <source>
        <dbReference type="EMBL" id="AEW73240.1"/>
    </source>
</evidence>
<organism evidence="1 2">
    <name type="scientific">Enterobacter ludwigii</name>
    <dbReference type="NCBI Taxonomy" id="299767"/>
    <lineage>
        <taxon>Bacteria</taxon>
        <taxon>Pseudomonadati</taxon>
        <taxon>Pseudomonadota</taxon>
        <taxon>Gammaproteobacteria</taxon>
        <taxon>Enterobacterales</taxon>
        <taxon>Enterobacteriaceae</taxon>
        <taxon>Enterobacter</taxon>
        <taxon>Enterobacter cloacae complex</taxon>
    </lineage>
</organism>
<dbReference type="Proteomes" id="UP000007838">
    <property type="component" value="Chromosome"/>
</dbReference>
<reference evidence="1 2" key="1">
    <citation type="journal article" date="2011" name="Stand. Genomic Sci.">
        <title>Complete genome of the onion pathogen Enterobacter cloacae EcWSU1.</title>
        <authorList>
            <person name="Humann J.L."/>
            <person name="Wildung M."/>
            <person name="Cheng C.H."/>
            <person name="Lee T."/>
            <person name="Stewart J.E."/>
            <person name="Drew J.C."/>
            <person name="Triplett E.W."/>
            <person name="Main D."/>
            <person name="Schroeder B.K."/>
        </authorList>
    </citation>
    <scope>NUCLEOTIDE SEQUENCE [LARGE SCALE GENOMIC DNA]</scope>
    <source>
        <strain evidence="1 2">EcWSU1</strain>
    </source>
</reference>
<proteinExistence type="predicted"/>
<dbReference type="AlphaFoldDB" id="G8LKK7"/>
<accession>G8LKK7</accession>
<dbReference type="EMBL" id="CP002886">
    <property type="protein sequence ID" value="AEW73240.1"/>
    <property type="molecule type" value="Genomic_DNA"/>
</dbReference>